<gene>
    <name evidence="2" type="ORF">SAMN05444320_103641</name>
</gene>
<keyword evidence="3" id="KW-1185">Reference proteome</keyword>
<dbReference type="PROSITE" id="PS51482">
    <property type="entry name" value="DEGV"/>
    <property type="match status" value="1"/>
</dbReference>
<organism evidence="2 3">
    <name type="scientific">Streptoalloteichus hindustanus</name>
    <dbReference type="NCBI Taxonomy" id="2017"/>
    <lineage>
        <taxon>Bacteria</taxon>
        <taxon>Bacillati</taxon>
        <taxon>Actinomycetota</taxon>
        <taxon>Actinomycetes</taxon>
        <taxon>Pseudonocardiales</taxon>
        <taxon>Pseudonocardiaceae</taxon>
        <taxon>Streptoalloteichus</taxon>
    </lineage>
</organism>
<dbReference type="PANTHER" id="PTHR33434:SF2">
    <property type="entry name" value="FATTY ACID-BINDING PROTEIN TM_1468"/>
    <property type="match status" value="1"/>
</dbReference>
<dbReference type="InterPro" id="IPR003797">
    <property type="entry name" value="DegV"/>
</dbReference>
<dbReference type="Gene3D" id="3.30.1180.10">
    <property type="match status" value="1"/>
</dbReference>
<dbReference type="SUPFAM" id="SSF82549">
    <property type="entry name" value="DAK1/DegV-like"/>
    <property type="match status" value="1"/>
</dbReference>
<dbReference type="OrthoDB" id="9760324at2"/>
<sequence>MPVAVVTDSTAYLPEGLAQRYHVRVVPLHVTVDDRARLEGVDLGPVELAEAMARRRPVSTSMATPAEFAATYRRVLAEGADGVVSVHLSGALSGTCESARAAAEQVSPDRVRVVDSRSTAMGLGFAVVAAAIAAGAGADPRRAAGVAADVAARTRTLFCLETLEWLRRGGRIGAAQALLGTALSIKPLLHVQDGRIVPLEKVRTSSRAEARLVDRAAAAAGDGPVTVAVHHLGAPERAERIASQLRGRLPGLRDCYVSEVGAVVGAHTGPGALGVVVLPGGL</sequence>
<reference evidence="2 3" key="1">
    <citation type="submission" date="2016-11" db="EMBL/GenBank/DDBJ databases">
        <authorList>
            <person name="Jaros S."/>
            <person name="Januszkiewicz K."/>
            <person name="Wedrychowicz H."/>
        </authorList>
    </citation>
    <scope>NUCLEOTIDE SEQUENCE [LARGE SCALE GENOMIC DNA]</scope>
    <source>
        <strain evidence="2 3">DSM 44523</strain>
    </source>
</reference>
<dbReference type="NCBIfam" id="TIGR00762">
    <property type="entry name" value="DegV"/>
    <property type="match status" value="1"/>
</dbReference>
<dbReference type="RefSeq" id="WP_073482733.1">
    <property type="nucleotide sequence ID" value="NZ_FQVN01000003.1"/>
</dbReference>
<keyword evidence="1" id="KW-0446">Lipid-binding</keyword>
<dbReference type="STRING" id="2017.SAMN05444320_103641"/>
<protein>
    <submittedName>
        <fullName evidence="2">EDD domain protein, DegV family</fullName>
    </submittedName>
</protein>
<proteinExistence type="predicted"/>
<dbReference type="PANTHER" id="PTHR33434">
    <property type="entry name" value="DEGV DOMAIN-CONTAINING PROTEIN DR_1986-RELATED"/>
    <property type="match status" value="1"/>
</dbReference>
<dbReference type="Gene3D" id="3.40.50.10170">
    <property type="match status" value="1"/>
</dbReference>
<dbReference type="AlphaFoldDB" id="A0A1M5BMM6"/>
<dbReference type="Proteomes" id="UP000184501">
    <property type="component" value="Unassembled WGS sequence"/>
</dbReference>
<evidence type="ECO:0000256" key="1">
    <source>
        <dbReference type="ARBA" id="ARBA00023121"/>
    </source>
</evidence>
<evidence type="ECO:0000313" key="3">
    <source>
        <dbReference type="Proteomes" id="UP000184501"/>
    </source>
</evidence>
<dbReference type="EMBL" id="FQVN01000003">
    <property type="protein sequence ID" value="SHF43761.1"/>
    <property type="molecule type" value="Genomic_DNA"/>
</dbReference>
<name>A0A1M5BMM6_STRHI</name>
<dbReference type="GO" id="GO:0008289">
    <property type="term" value="F:lipid binding"/>
    <property type="evidence" value="ECO:0007669"/>
    <property type="project" value="UniProtKB-KW"/>
</dbReference>
<accession>A0A1M5BMM6</accession>
<evidence type="ECO:0000313" key="2">
    <source>
        <dbReference type="EMBL" id="SHF43761.1"/>
    </source>
</evidence>
<dbReference type="Pfam" id="PF02645">
    <property type="entry name" value="DegV"/>
    <property type="match status" value="1"/>
</dbReference>
<dbReference type="InterPro" id="IPR050270">
    <property type="entry name" value="DegV_domain_contain"/>
</dbReference>
<dbReference type="InterPro" id="IPR043168">
    <property type="entry name" value="DegV_C"/>
</dbReference>